<dbReference type="RefSeq" id="WP_049681998.1">
    <property type="nucleotide sequence ID" value="NZ_LFZW01000001.1"/>
</dbReference>
<protein>
    <recommendedName>
        <fullName evidence="3">DUF3907 domain-containing protein</fullName>
    </recommendedName>
</protein>
<keyword evidence="2" id="KW-1185">Reference proteome</keyword>
<evidence type="ECO:0000313" key="1">
    <source>
        <dbReference type="EMBL" id="KMY50645.1"/>
    </source>
</evidence>
<proteinExistence type="predicted"/>
<comment type="caution">
    <text evidence="1">The sequence shown here is derived from an EMBL/GenBank/DDBJ whole genome shotgun (WGS) entry which is preliminary data.</text>
</comment>
<dbReference type="AlphaFoldDB" id="A0A0K9GVH9"/>
<reference evidence="2" key="1">
    <citation type="submission" date="2015-07" db="EMBL/GenBank/DDBJ databases">
        <title>Genome sequencing project for genomic taxonomy and phylogenomics of Bacillus-like bacteria.</title>
        <authorList>
            <person name="Liu B."/>
            <person name="Wang J."/>
            <person name="Zhu Y."/>
            <person name="Liu G."/>
            <person name="Chen Q."/>
            <person name="Chen Z."/>
            <person name="Lan J."/>
            <person name="Che J."/>
            <person name="Ge C."/>
            <person name="Shi H."/>
            <person name="Pan Z."/>
            <person name="Liu X."/>
        </authorList>
    </citation>
    <scope>NUCLEOTIDE SEQUENCE [LARGE SCALE GENOMIC DNA]</scope>
    <source>
        <strain evidence="2">FJAT-27997</strain>
    </source>
</reference>
<dbReference type="InterPro" id="IPR025013">
    <property type="entry name" value="DUF3907"/>
</dbReference>
<dbReference type="PATRIC" id="fig|1679170.3.peg.3413"/>
<name>A0A0K9GVH9_9BACI</name>
<organism evidence="1 2">
    <name type="scientific">Peribacillus loiseleuriae</name>
    <dbReference type="NCBI Taxonomy" id="1679170"/>
    <lineage>
        <taxon>Bacteria</taxon>
        <taxon>Bacillati</taxon>
        <taxon>Bacillota</taxon>
        <taxon>Bacilli</taxon>
        <taxon>Bacillales</taxon>
        <taxon>Bacillaceae</taxon>
        <taxon>Peribacillus</taxon>
    </lineage>
</organism>
<dbReference type="STRING" id="1679170.AC625_14955"/>
<evidence type="ECO:0008006" key="3">
    <source>
        <dbReference type="Google" id="ProtNLM"/>
    </source>
</evidence>
<dbReference type="EMBL" id="LFZW01000001">
    <property type="protein sequence ID" value="KMY50645.1"/>
    <property type="molecule type" value="Genomic_DNA"/>
</dbReference>
<dbReference type="Pfam" id="PF13047">
    <property type="entry name" value="DUF3907"/>
    <property type="match status" value="1"/>
</dbReference>
<dbReference type="OrthoDB" id="2691359at2"/>
<gene>
    <name evidence="1" type="ORF">AC625_14955</name>
</gene>
<dbReference type="Proteomes" id="UP000037146">
    <property type="component" value="Unassembled WGS sequence"/>
</dbReference>
<evidence type="ECO:0000313" key="2">
    <source>
        <dbReference type="Proteomes" id="UP000037146"/>
    </source>
</evidence>
<accession>A0A0K9GVH9</accession>
<sequence length="162" mass="19148">MDNTMIQSQLINVRNFLEITISELETYLNETTMHELKQEKPGDETYYKGILSTIRRLLVNSEHCLEECQIILKNTTFHKAAAEKTLYQIFHGCVEEFFTPRSDVWYEDSRSAYTGAHAIRFQKEAPDSVDRLLKNLEGSFQRIREELEFYETDYRTKMTQSN</sequence>